<sequence>MSMTKSIIEEQHFFRAQDTRFIKNPLTRCQCSTICKPDISDERKIIYNKKLSLKNNFIVRLFLSYRWAKVAWLLPCDTRCSRQDLMEEFFILQEDFSKFRPIAHTRTDSRSLITS</sequence>
<proteinExistence type="predicted"/>
<accession>A0A8X6T2M3</accession>
<protein>
    <submittedName>
        <fullName evidence="1">Uncharacterized protein</fullName>
    </submittedName>
</protein>
<keyword evidence="2" id="KW-1185">Reference proteome</keyword>
<reference evidence="1" key="1">
    <citation type="submission" date="2020-08" db="EMBL/GenBank/DDBJ databases">
        <title>Multicomponent nature underlies the extraordinary mechanical properties of spider dragline silk.</title>
        <authorList>
            <person name="Kono N."/>
            <person name="Nakamura H."/>
            <person name="Mori M."/>
            <person name="Yoshida Y."/>
            <person name="Ohtoshi R."/>
            <person name="Malay A.D."/>
            <person name="Moran D.A.P."/>
            <person name="Tomita M."/>
            <person name="Numata K."/>
            <person name="Arakawa K."/>
        </authorList>
    </citation>
    <scope>NUCLEOTIDE SEQUENCE</scope>
</reference>
<dbReference type="AlphaFoldDB" id="A0A8X6T2M3"/>
<organism evidence="1 2">
    <name type="scientific">Nephila pilipes</name>
    <name type="common">Giant wood spider</name>
    <name type="synonym">Nephila maculata</name>
    <dbReference type="NCBI Taxonomy" id="299642"/>
    <lineage>
        <taxon>Eukaryota</taxon>
        <taxon>Metazoa</taxon>
        <taxon>Ecdysozoa</taxon>
        <taxon>Arthropoda</taxon>
        <taxon>Chelicerata</taxon>
        <taxon>Arachnida</taxon>
        <taxon>Araneae</taxon>
        <taxon>Araneomorphae</taxon>
        <taxon>Entelegynae</taxon>
        <taxon>Araneoidea</taxon>
        <taxon>Nephilidae</taxon>
        <taxon>Nephila</taxon>
    </lineage>
</organism>
<gene>
    <name evidence="1" type="ORF">NPIL_599521</name>
</gene>
<evidence type="ECO:0000313" key="2">
    <source>
        <dbReference type="Proteomes" id="UP000887013"/>
    </source>
</evidence>
<comment type="caution">
    <text evidence="1">The sequence shown here is derived from an EMBL/GenBank/DDBJ whole genome shotgun (WGS) entry which is preliminary data.</text>
</comment>
<dbReference type="Proteomes" id="UP000887013">
    <property type="component" value="Unassembled WGS sequence"/>
</dbReference>
<dbReference type="EMBL" id="BMAW01095955">
    <property type="protein sequence ID" value="GFS72725.1"/>
    <property type="molecule type" value="Genomic_DNA"/>
</dbReference>
<evidence type="ECO:0000313" key="1">
    <source>
        <dbReference type="EMBL" id="GFS72725.1"/>
    </source>
</evidence>
<name>A0A8X6T2M3_NEPPI</name>